<dbReference type="InterPro" id="IPR004274">
    <property type="entry name" value="FCP1_dom"/>
</dbReference>
<keyword evidence="1" id="KW-0813">Transport</keyword>
<feature type="domain" description="FCP1 homology" evidence="2">
    <location>
        <begin position="1"/>
        <end position="83"/>
    </location>
</feature>
<dbReference type="InterPro" id="IPR023214">
    <property type="entry name" value="HAD_sf"/>
</dbReference>
<evidence type="ECO:0000313" key="3">
    <source>
        <dbReference type="EMBL" id="RNF27702.1"/>
    </source>
</evidence>
<evidence type="ECO:0000313" key="4">
    <source>
        <dbReference type="Proteomes" id="UP000284403"/>
    </source>
</evidence>
<comment type="subcellular location">
    <subcellularLocation>
        <location evidence="1">Mitochondrion inner membrane</location>
        <topology evidence="1">Single-pass membrane protein</topology>
    </subcellularLocation>
</comment>
<dbReference type="PANTHER" id="PTHR12210">
    <property type="entry name" value="DULLARD PROTEIN PHOSPHATASE"/>
    <property type="match status" value="1"/>
</dbReference>
<dbReference type="GO" id="GO:0005744">
    <property type="term" value="C:TIM23 mitochondrial import inner membrane translocase complex"/>
    <property type="evidence" value="ECO:0007669"/>
    <property type="project" value="UniProtKB-UniRule"/>
</dbReference>
<dbReference type="GO" id="GO:0015031">
    <property type="term" value="P:protein transport"/>
    <property type="evidence" value="ECO:0007669"/>
    <property type="project" value="UniProtKB-KW"/>
</dbReference>
<dbReference type="GeneID" id="40313697"/>
<dbReference type="SUPFAM" id="SSF56784">
    <property type="entry name" value="HAD-like"/>
    <property type="match status" value="1"/>
</dbReference>
<keyword evidence="1" id="KW-0811">Translocation</keyword>
<dbReference type="GO" id="GO:0016787">
    <property type="term" value="F:hydrolase activity"/>
    <property type="evidence" value="ECO:0007669"/>
    <property type="project" value="UniProtKB-KW"/>
</dbReference>
<evidence type="ECO:0000259" key="2">
    <source>
        <dbReference type="PROSITE" id="PS50969"/>
    </source>
</evidence>
<dbReference type="PROSITE" id="PS50969">
    <property type="entry name" value="FCP1"/>
    <property type="match status" value="1"/>
</dbReference>
<keyword evidence="1" id="KW-0653">Protein transport</keyword>
<accession>A0A3R7SBK4</accession>
<dbReference type="EMBL" id="MKKU01000001">
    <property type="protein sequence ID" value="RNF27702.1"/>
    <property type="molecule type" value="Genomic_DNA"/>
</dbReference>
<organism evidence="3 4">
    <name type="scientific">Trypanosoma conorhini</name>
    <dbReference type="NCBI Taxonomy" id="83891"/>
    <lineage>
        <taxon>Eukaryota</taxon>
        <taxon>Discoba</taxon>
        <taxon>Euglenozoa</taxon>
        <taxon>Kinetoplastea</taxon>
        <taxon>Metakinetoplastina</taxon>
        <taxon>Trypanosomatida</taxon>
        <taxon>Trypanosomatidae</taxon>
        <taxon>Trypanosoma</taxon>
    </lineage>
</organism>
<dbReference type="Pfam" id="PF03031">
    <property type="entry name" value="NIF"/>
    <property type="match status" value="1"/>
</dbReference>
<gene>
    <name evidence="3" type="ORF">Tco025E_00086</name>
</gene>
<comment type="function">
    <text evidence="1">Essential component of the TIM23 complex, a complex that mediates the translocation of transit peptide-containing proteins across the mitochondrial inner membrane.</text>
</comment>
<comment type="subunit">
    <text evidence="1">Component of the TIM23 complex.</text>
</comment>
<dbReference type="InterPro" id="IPR036412">
    <property type="entry name" value="HAD-like_sf"/>
</dbReference>
<dbReference type="SMART" id="SM00577">
    <property type="entry name" value="CPDc"/>
    <property type="match status" value="1"/>
</dbReference>
<proteinExistence type="inferred from homology"/>
<keyword evidence="1" id="KW-0496">Mitochondrion</keyword>
<dbReference type="OrthoDB" id="251013at2759"/>
<sequence>MDAVDPEGVLGSLRLYREHCSMLNGAFVKDLSLLGRDLDKTAILDNSPVTYLFQQRNAIPIPSWFDDPNDTELKRLLPILEALAKAGNVYDVLDDYNAVLQLKQEQMRAENN</sequence>
<reference evidence="3 4" key="1">
    <citation type="journal article" date="2018" name="BMC Genomics">
        <title>Genomic comparison of Trypanosoma conorhini and Trypanosoma rangeli to Trypanosoma cruzi strains of high and low virulence.</title>
        <authorList>
            <person name="Bradwell K.R."/>
            <person name="Koparde V.N."/>
            <person name="Matveyev A.V."/>
            <person name="Serrano M.G."/>
            <person name="Alves J.M."/>
            <person name="Parikh H."/>
            <person name="Huang B."/>
            <person name="Lee V."/>
            <person name="Espinosa-Alvarez O."/>
            <person name="Ortiz P.A."/>
            <person name="Costa-Martins A.G."/>
            <person name="Teixeira M.M."/>
            <person name="Buck G.A."/>
        </authorList>
    </citation>
    <scope>NUCLEOTIDE SEQUENCE [LARGE SCALE GENOMIC DNA]</scope>
    <source>
        <strain evidence="3 4">025E</strain>
    </source>
</reference>
<dbReference type="RefSeq" id="XP_029232908.1">
    <property type="nucleotide sequence ID" value="XM_029367035.1"/>
</dbReference>
<dbReference type="Gene3D" id="3.40.50.1000">
    <property type="entry name" value="HAD superfamily/HAD-like"/>
    <property type="match status" value="1"/>
</dbReference>
<protein>
    <recommendedName>
        <fullName evidence="1">Mitochondrial import inner membrane translocase subunit TIM50</fullName>
    </recommendedName>
</protein>
<keyword evidence="4" id="KW-1185">Reference proteome</keyword>
<dbReference type="Proteomes" id="UP000284403">
    <property type="component" value="Unassembled WGS sequence"/>
</dbReference>
<keyword evidence="3" id="KW-0378">Hydrolase</keyword>
<comment type="similarity">
    <text evidence="1">Belongs to the TIM50 family.</text>
</comment>
<dbReference type="AlphaFoldDB" id="A0A3R7SBK4"/>
<name>A0A3R7SBK4_9TRYP</name>
<dbReference type="InterPro" id="IPR050365">
    <property type="entry name" value="TIM50"/>
</dbReference>
<comment type="caution">
    <text evidence="3">The sequence shown here is derived from an EMBL/GenBank/DDBJ whole genome shotgun (WGS) entry which is preliminary data.</text>
</comment>
<evidence type="ECO:0000256" key="1">
    <source>
        <dbReference type="RuleBase" id="RU365079"/>
    </source>
</evidence>
<keyword evidence="1" id="KW-0809">Transit peptide</keyword>